<keyword evidence="5 6" id="KW-0472">Membrane</keyword>
<gene>
    <name evidence="7" type="ORF">GJV77_00355</name>
</gene>
<name>A0A7K1GHK1_9FLAO</name>
<dbReference type="InterPro" id="IPR050638">
    <property type="entry name" value="AA-Vitamin_Transporters"/>
</dbReference>
<evidence type="ECO:0000313" key="8">
    <source>
        <dbReference type="Proteomes" id="UP000488936"/>
    </source>
</evidence>
<feature type="transmembrane region" description="Helical" evidence="6">
    <location>
        <begin position="114"/>
        <end position="131"/>
    </location>
</feature>
<dbReference type="GO" id="GO:0016020">
    <property type="term" value="C:membrane"/>
    <property type="evidence" value="ECO:0007669"/>
    <property type="project" value="UniProtKB-SubCell"/>
</dbReference>
<evidence type="ECO:0000256" key="4">
    <source>
        <dbReference type="ARBA" id="ARBA00022989"/>
    </source>
</evidence>
<evidence type="ECO:0000256" key="3">
    <source>
        <dbReference type="ARBA" id="ARBA00022692"/>
    </source>
</evidence>
<evidence type="ECO:0000256" key="2">
    <source>
        <dbReference type="ARBA" id="ARBA00007362"/>
    </source>
</evidence>
<feature type="transmembrane region" description="Helical" evidence="6">
    <location>
        <begin position="6"/>
        <end position="21"/>
    </location>
</feature>
<dbReference type="PANTHER" id="PTHR32322">
    <property type="entry name" value="INNER MEMBRANE TRANSPORTER"/>
    <property type="match status" value="1"/>
</dbReference>
<dbReference type="Proteomes" id="UP000488936">
    <property type="component" value="Unassembled WGS sequence"/>
</dbReference>
<feature type="transmembrane region" description="Helical" evidence="6">
    <location>
        <begin position="91"/>
        <end position="108"/>
    </location>
</feature>
<dbReference type="PANTHER" id="PTHR32322:SF2">
    <property type="entry name" value="EAMA DOMAIN-CONTAINING PROTEIN"/>
    <property type="match status" value="1"/>
</dbReference>
<evidence type="ECO:0000256" key="5">
    <source>
        <dbReference type="ARBA" id="ARBA00023136"/>
    </source>
</evidence>
<keyword evidence="4 6" id="KW-1133">Transmembrane helix</keyword>
<feature type="transmembrane region" description="Helical" evidence="6">
    <location>
        <begin position="274"/>
        <end position="290"/>
    </location>
</feature>
<feature type="transmembrane region" description="Helical" evidence="6">
    <location>
        <begin position="59"/>
        <end position="79"/>
    </location>
</feature>
<dbReference type="OrthoDB" id="1524053at2"/>
<feature type="transmembrane region" description="Helical" evidence="6">
    <location>
        <begin position="246"/>
        <end position="267"/>
    </location>
</feature>
<keyword evidence="3 6" id="KW-0812">Transmembrane</keyword>
<organism evidence="7 8">
    <name type="scientific">Myroides pelagicus</name>
    <dbReference type="NCBI Taxonomy" id="270914"/>
    <lineage>
        <taxon>Bacteria</taxon>
        <taxon>Pseudomonadati</taxon>
        <taxon>Bacteroidota</taxon>
        <taxon>Flavobacteriia</taxon>
        <taxon>Flavobacteriales</taxon>
        <taxon>Flavobacteriaceae</taxon>
        <taxon>Myroides</taxon>
    </lineage>
</organism>
<dbReference type="InterPro" id="IPR037185">
    <property type="entry name" value="EmrE-like"/>
</dbReference>
<proteinExistence type="inferred from homology"/>
<evidence type="ECO:0000313" key="7">
    <source>
        <dbReference type="EMBL" id="MTH28378.1"/>
    </source>
</evidence>
<reference evidence="7 8" key="1">
    <citation type="journal article" date="2006" name="Int. J. Syst. Evol. Microbiol.">
        <title>Myroides pelagicus sp. nov., isolated from seawater in Thailand.</title>
        <authorList>
            <person name="Yoon J."/>
            <person name="Maneerat S."/>
            <person name="Kawai F."/>
            <person name="Yokota A."/>
        </authorList>
    </citation>
    <scope>NUCLEOTIDE SEQUENCE [LARGE SCALE GENOMIC DNA]</scope>
    <source>
        <strain evidence="7 8">SM1T</strain>
    </source>
</reference>
<keyword evidence="8" id="KW-1185">Reference proteome</keyword>
<evidence type="ECO:0000256" key="1">
    <source>
        <dbReference type="ARBA" id="ARBA00004141"/>
    </source>
</evidence>
<accession>A0A7K1GHK1</accession>
<comment type="subcellular location">
    <subcellularLocation>
        <location evidence="1">Membrane</location>
        <topology evidence="1">Multi-pass membrane protein</topology>
    </subcellularLocation>
</comment>
<feature type="transmembrane region" description="Helical" evidence="6">
    <location>
        <begin position="151"/>
        <end position="170"/>
    </location>
</feature>
<evidence type="ECO:0000256" key="6">
    <source>
        <dbReference type="SAM" id="Phobius"/>
    </source>
</evidence>
<feature type="transmembrane region" description="Helical" evidence="6">
    <location>
        <begin position="214"/>
        <end position="234"/>
    </location>
</feature>
<dbReference type="Gene3D" id="1.10.3730.20">
    <property type="match status" value="1"/>
</dbReference>
<dbReference type="AlphaFoldDB" id="A0A7K1GHK1"/>
<dbReference type="SUPFAM" id="SSF103481">
    <property type="entry name" value="Multidrug resistance efflux transporter EmrE"/>
    <property type="match status" value="1"/>
</dbReference>
<dbReference type="EMBL" id="WMJY01000001">
    <property type="protein sequence ID" value="MTH28378.1"/>
    <property type="molecule type" value="Genomic_DNA"/>
</dbReference>
<comment type="caution">
    <text evidence="7">The sequence shown here is derived from an EMBL/GenBank/DDBJ whole genome shotgun (WGS) entry which is preliminary data.</text>
</comment>
<sequence>MLYLLLSILGSVSVGILFKISKKYKVNIIQMVLLNYVVTILFSYFQFNVNLANIPENLPYTLVLALGFLLPSIFVVQYFSIVYSGIIRTDIAQRMSLFIPIVAAITIFNEQISTQRYFALFIGLLSVYLILKKSSNQNQELTIQTKNYSTLFPLLTFIGFGVIDILFKQLALYSEIPYTSSLFYVFSTAFVLSLVYYIAFKLKNKENILTISKSTVLYGLILGTLNFINIAFYMKAHQVFRESPTTVFAGMNFGVIILGTLVGYFFFKEKLSKLNLIGLGLVILSILVILL</sequence>
<protein>
    <submittedName>
        <fullName evidence="7">EamA/RhaT family transporter</fullName>
    </submittedName>
</protein>
<feature type="transmembrane region" description="Helical" evidence="6">
    <location>
        <begin position="182"/>
        <end position="202"/>
    </location>
</feature>
<comment type="similarity">
    <text evidence="2">Belongs to the EamA transporter family.</text>
</comment>
<feature type="transmembrane region" description="Helical" evidence="6">
    <location>
        <begin position="28"/>
        <end position="47"/>
    </location>
</feature>